<evidence type="ECO:0000313" key="1">
    <source>
        <dbReference type="EMBL" id="MEQ2221439.1"/>
    </source>
</evidence>
<gene>
    <name evidence="1" type="ORF">ILYODFUR_015984</name>
</gene>
<name>A0ABV0SLL2_9TELE</name>
<organism evidence="1 2">
    <name type="scientific">Ilyodon furcidens</name>
    <name type="common">goldbreast splitfin</name>
    <dbReference type="NCBI Taxonomy" id="33524"/>
    <lineage>
        <taxon>Eukaryota</taxon>
        <taxon>Metazoa</taxon>
        <taxon>Chordata</taxon>
        <taxon>Craniata</taxon>
        <taxon>Vertebrata</taxon>
        <taxon>Euteleostomi</taxon>
        <taxon>Actinopterygii</taxon>
        <taxon>Neopterygii</taxon>
        <taxon>Teleostei</taxon>
        <taxon>Neoteleostei</taxon>
        <taxon>Acanthomorphata</taxon>
        <taxon>Ovalentaria</taxon>
        <taxon>Atherinomorphae</taxon>
        <taxon>Cyprinodontiformes</taxon>
        <taxon>Goodeidae</taxon>
        <taxon>Ilyodon</taxon>
    </lineage>
</organism>
<keyword evidence="2" id="KW-1185">Reference proteome</keyword>
<accession>A0ABV0SLL2</accession>
<dbReference type="EMBL" id="JAHRIQ010001432">
    <property type="protein sequence ID" value="MEQ2221439.1"/>
    <property type="molecule type" value="Genomic_DNA"/>
</dbReference>
<reference evidence="1 2" key="1">
    <citation type="submission" date="2021-06" db="EMBL/GenBank/DDBJ databases">
        <authorList>
            <person name="Palmer J.M."/>
        </authorList>
    </citation>
    <scope>NUCLEOTIDE SEQUENCE [LARGE SCALE GENOMIC DNA]</scope>
    <source>
        <strain evidence="2">if_2019</strain>
        <tissue evidence="1">Muscle</tissue>
    </source>
</reference>
<evidence type="ECO:0000313" key="2">
    <source>
        <dbReference type="Proteomes" id="UP001482620"/>
    </source>
</evidence>
<proteinExistence type="predicted"/>
<comment type="caution">
    <text evidence="1">The sequence shown here is derived from an EMBL/GenBank/DDBJ whole genome shotgun (WGS) entry which is preliminary data.</text>
</comment>
<sequence length="146" mass="15986">MSLMDVSLANILLSPTTSTESGGQPRTGLALLTSLFSLPLSTGYHRVIKSPEQRPAHPEGTQSPQKVEATLALLLWGIGVMGPVQFTVDVNSRVLKTVNCLKVLPLDVHWCVRWCPSLEVYQHLLRLTGVQAQMVALTPVHKVHDD</sequence>
<protein>
    <submittedName>
        <fullName evidence="1">Uncharacterized protein</fullName>
    </submittedName>
</protein>
<dbReference type="Proteomes" id="UP001482620">
    <property type="component" value="Unassembled WGS sequence"/>
</dbReference>